<reference evidence="2" key="1">
    <citation type="journal article" date="2019" name="Int. J. Syst. Evol. Microbiol.">
        <title>The Global Catalogue of Microorganisms (GCM) 10K type strain sequencing project: providing services to taxonomists for standard genome sequencing and annotation.</title>
        <authorList>
            <consortium name="The Broad Institute Genomics Platform"/>
            <consortium name="The Broad Institute Genome Sequencing Center for Infectious Disease"/>
            <person name="Wu L."/>
            <person name="Ma J."/>
        </authorList>
    </citation>
    <scope>NUCLEOTIDE SEQUENCE [LARGE SCALE GENOMIC DNA]</scope>
    <source>
        <strain evidence="2">CGMCC 1.3685</strain>
    </source>
</reference>
<dbReference type="GeneID" id="303303722"/>
<name>A0ABQ2DFP5_9MICC</name>
<dbReference type="EMBL" id="BMKX01000002">
    <property type="protein sequence ID" value="GGJ55904.1"/>
    <property type="molecule type" value="Genomic_DNA"/>
</dbReference>
<protein>
    <submittedName>
        <fullName evidence="1">Uncharacterized protein</fullName>
    </submittedName>
</protein>
<dbReference type="RefSeq" id="WP_188684589.1">
    <property type="nucleotide sequence ID" value="NZ_BMKX01000002.1"/>
</dbReference>
<gene>
    <name evidence="1" type="ORF">GCM10007173_13440</name>
</gene>
<evidence type="ECO:0000313" key="1">
    <source>
        <dbReference type="EMBL" id="GGJ55904.1"/>
    </source>
</evidence>
<organism evidence="1 2">
    <name type="scientific">Glutamicibacter ardleyensis</name>
    <dbReference type="NCBI Taxonomy" id="225894"/>
    <lineage>
        <taxon>Bacteria</taxon>
        <taxon>Bacillati</taxon>
        <taxon>Actinomycetota</taxon>
        <taxon>Actinomycetes</taxon>
        <taxon>Micrococcales</taxon>
        <taxon>Micrococcaceae</taxon>
        <taxon>Glutamicibacter</taxon>
    </lineage>
</organism>
<sequence>MEQLEIPLNEVVQIMARRIGQLEYDLAVATVQAQVAMTKLAELQAQQHTPKAGKA</sequence>
<dbReference type="Proteomes" id="UP000606115">
    <property type="component" value="Unassembled WGS sequence"/>
</dbReference>
<keyword evidence="2" id="KW-1185">Reference proteome</keyword>
<proteinExistence type="predicted"/>
<accession>A0ABQ2DFP5</accession>
<evidence type="ECO:0000313" key="2">
    <source>
        <dbReference type="Proteomes" id="UP000606115"/>
    </source>
</evidence>
<comment type="caution">
    <text evidence="1">The sequence shown here is derived from an EMBL/GenBank/DDBJ whole genome shotgun (WGS) entry which is preliminary data.</text>
</comment>